<feature type="region of interest" description="Disordered" evidence="1">
    <location>
        <begin position="29"/>
        <end position="72"/>
    </location>
</feature>
<gene>
    <name evidence="3" type="ORF">g.15608</name>
    <name evidence="2" type="ORF">g.15609</name>
</gene>
<proteinExistence type="predicted"/>
<dbReference type="EMBL" id="GECU01015392">
    <property type="protein sequence ID" value="JAS92314.1"/>
    <property type="molecule type" value="Transcribed_RNA"/>
</dbReference>
<evidence type="ECO:0000313" key="2">
    <source>
        <dbReference type="EMBL" id="JAS92314.1"/>
    </source>
</evidence>
<evidence type="ECO:0000313" key="3">
    <source>
        <dbReference type="EMBL" id="JAT02349.1"/>
    </source>
</evidence>
<protein>
    <submittedName>
        <fullName evidence="3">Uncharacterized protein</fullName>
    </submittedName>
</protein>
<feature type="compositionally biased region" description="Basic and acidic residues" evidence="1">
    <location>
        <begin position="29"/>
        <end position="40"/>
    </location>
</feature>
<feature type="compositionally biased region" description="Basic and acidic residues" evidence="1">
    <location>
        <begin position="49"/>
        <end position="68"/>
    </location>
</feature>
<dbReference type="AlphaFoldDB" id="A0A1B6JSY9"/>
<dbReference type="EMBL" id="GECU01005358">
    <property type="protein sequence ID" value="JAT02349.1"/>
    <property type="molecule type" value="Transcribed_RNA"/>
</dbReference>
<dbReference type="PANTHER" id="PTHR37159:SF1">
    <property type="entry name" value="GH11867P"/>
    <property type="match status" value="1"/>
</dbReference>
<evidence type="ECO:0000256" key="1">
    <source>
        <dbReference type="SAM" id="MobiDB-lite"/>
    </source>
</evidence>
<dbReference type="PANTHER" id="PTHR37159">
    <property type="entry name" value="GH11867P"/>
    <property type="match status" value="1"/>
</dbReference>
<sequence>MTVMKTEEDEAEREQMALKKEQEYIRHQLGVKDHQKDRNNIQDSTAPQEECHTPTPDEKMKDDTENTKSKCTVTSKDRNNDCTKQIFLSNEEKPNKCVSFVVDLNVNQNSIINELIERHNLQNLPLDLQKLLGGLNQGIPSDYSVPIDKKPDWLDMKKFKIGQKFAQKYYFGLNYSEMLSLMVLFSFPGGLEPLIFTGNSATPFTAFRRYLSTALRVKSWFEHDVWNVDNLGYKNIKLVRAMHLNVSNRLNAKSHKELKSQLTLWGSSNEAAVWCPMKEQIRQDFQSCCPFQAFRPTEDHSVGKIYVNQLDMSITQFGFVGLMVMFPGKFGAGSATEEELEGFIHLWRGLGYLLGIEDKYNFCNGTLEEVRQRGRFLIDNWAKPSFQHITEDWEHMSRCMIEGISYYVPGLSFEVSLLYLCWVLDIPAPQVYASLTWWQTFMFTLTKVTMTFTLRLPGMVQFHNWLIRRALARASNFTPEQLKKLESRTYNYEKNGKYNTRL</sequence>
<name>A0A1B6JSY9_9HEMI</name>
<reference evidence="3" key="1">
    <citation type="submission" date="2015-11" db="EMBL/GenBank/DDBJ databases">
        <title>De novo transcriptome assembly of four potential Pierce s Disease insect vectors from Arizona vineyards.</title>
        <authorList>
            <person name="Tassone E.E."/>
        </authorList>
    </citation>
    <scope>NUCLEOTIDE SEQUENCE</scope>
</reference>
<accession>A0A1B6JSY9</accession>
<organism evidence="3">
    <name type="scientific">Homalodisca liturata</name>
    <dbReference type="NCBI Taxonomy" id="320908"/>
    <lineage>
        <taxon>Eukaryota</taxon>
        <taxon>Metazoa</taxon>
        <taxon>Ecdysozoa</taxon>
        <taxon>Arthropoda</taxon>
        <taxon>Hexapoda</taxon>
        <taxon>Insecta</taxon>
        <taxon>Pterygota</taxon>
        <taxon>Neoptera</taxon>
        <taxon>Paraneoptera</taxon>
        <taxon>Hemiptera</taxon>
        <taxon>Auchenorrhyncha</taxon>
        <taxon>Membracoidea</taxon>
        <taxon>Cicadellidae</taxon>
        <taxon>Cicadellinae</taxon>
        <taxon>Proconiini</taxon>
        <taxon>Homalodisca</taxon>
    </lineage>
</organism>